<dbReference type="PROSITE" id="PS50948">
    <property type="entry name" value="PAN"/>
    <property type="match status" value="4"/>
</dbReference>
<dbReference type="InterPro" id="IPR003609">
    <property type="entry name" value="Pan_app"/>
</dbReference>
<keyword evidence="2" id="KW-0732">Signal</keyword>
<feature type="domain" description="Apple" evidence="3">
    <location>
        <begin position="204"/>
        <end position="292"/>
    </location>
</feature>
<dbReference type="GO" id="GO:0009653">
    <property type="term" value="P:anatomical structure morphogenesis"/>
    <property type="evidence" value="ECO:0007669"/>
    <property type="project" value="TreeGrafter"/>
</dbReference>
<reference evidence="5" key="1">
    <citation type="submission" date="2015-08" db="UniProtKB">
        <authorList>
            <consortium name="WormBaseParasite"/>
        </authorList>
    </citation>
    <scope>IDENTIFICATION</scope>
</reference>
<dbReference type="STRING" id="6248.A0A0K0E6Z7"/>
<feature type="domain" description="Apple" evidence="3">
    <location>
        <begin position="111"/>
        <end position="199"/>
    </location>
</feature>
<dbReference type="SMART" id="SM00473">
    <property type="entry name" value="PAN_AP"/>
    <property type="match status" value="4"/>
</dbReference>
<dbReference type="PANTHER" id="PTHR47327">
    <property type="entry name" value="FI18240P1-RELATED"/>
    <property type="match status" value="1"/>
</dbReference>
<accession>A0A0K0E6Z7</accession>
<feature type="signal peptide" evidence="2">
    <location>
        <begin position="1"/>
        <end position="17"/>
    </location>
</feature>
<feature type="transmembrane region" description="Helical" evidence="1">
    <location>
        <begin position="758"/>
        <end position="781"/>
    </location>
</feature>
<dbReference type="PROSITE" id="PS51034">
    <property type="entry name" value="ZP_2"/>
    <property type="match status" value="1"/>
</dbReference>
<sequence length="790" mass="90642">MYLIILIIYTLIKLGTFREVCKNGSFIFTKATSLTIDNTPYKTSFANSRTNCWLSCLNNNDCLTFSYNSINGTCNLFIQNGLPFGSANLIVTDDENDEFYQSLCIQSQNICNTSSVFDRYPQYLLIGHSEKVIQQTSGLQECFKHCLESTKNYNLNCKSLMFNYENNECILNSITKNDYPNLFVPNDNDDVIDYFENNCIDVSCTNDESIFWIQTNYFRNITNNDTYVVYENTSKDRCLEACIDNESINEEGFNCKIMIYDDDTRECILSKNSLIGGNQLQDENYIYNEKICLQSDIKCTNNAFEVITNHFLNITSEILYEISLSTCLEACLKWKKTCTSVSYNKVNHKCFLQEKSKYSHPRFFIYDNNMIYIDNICEYDLMSVSKTTDNKKNKVLTHGKESFSPKFTSQIELINGGIKDKSKEQIISNHDSEKNTIILEGPLKTVCMSDGIEVIANFKSPSDGSIAIKDHSLKCKSKFARSKKAILNIPYPNNEETNQNCPGIEEEPGKWTFIVVVQKDSNNLQGIVDSDDQIFKITCDYSKQQKLNNNVIIHAANLHSNEVKSESKDHDDIFMGLYLNDKPVTTVNLGDEVEIRWIMRYKEKIDYKIENCVAERIDGLPPQPPSLQLFKNGCPDSKVKGHLVTGPIQKIQNGYSSLIKIFRFEGSKKVRIRCSINVCLDSCSKTICKDDEDTSTESLINDDSFKGNNLKKRYSEINEEKVITGIFSIIDNNIHYNTQSMLLEDNQSNSQKYCFSKLTFEGIIIFVFFLFFHLIVSIIIWTKKILIKKI</sequence>
<feature type="domain" description="ZP" evidence="4">
    <location>
        <begin position="446"/>
        <end position="695"/>
    </location>
</feature>
<dbReference type="Pfam" id="PF00024">
    <property type="entry name" value="PAN_1"/>
    <property type="match status" value="3"/>
</dbReference>
<organism evidence="5">
    <name type="scientific">Strongyloides stercoralis</name>
    <name type="common">Threadworm</name>
    <dbReference type="NCBI Taxonomy" id="6248"/>
    <lineage>
        <taxon>Eukaryota</taxon>
        <taxon>Metazoa</taxon>
        <taxon>Ecdysozoa</taxon>
        <taxon>Nematoda</taxon>
        <taxon>Chromadorea</taxon>
        <taxon>Rhabditida</taxon>
        <taxon>Tylenchina</taxon>
        <taxon>Panagrolaimomorpha</taxon>
        <taxon>Strongyloidoidea</taxon>
        <taxon>Strongyloididae</taxon>
        <taxon>Strongyloides</taxon>
    </lineage>
</organism>
<keyword evidence="1" id="KW-0472">Membrane</keyword>
<evidence type="ECO:0000256" key="2">
    <source>
        <dbReference type="SAM" id="SignalP"/>
    </source>
</evidence>
<dbReference type="InterPro" id="IPR001507">
    <property type="entry name" value="ZP_dom"/>
</dbReference>
<dbReference type="CDD" id="cd01099">
    <property type="entry name" value="PAN_AP_HGF"/>
    <property type="match status" value="1"/>
</dbReference>
<proteinExistence type="predicted"/>
<feature type="chain" id="PRO_5005327670" evidence="2">
    <location>
        <begin position="18"/>
        <end position="790"/>
    </location>
</feature>
<dbReference type="AlphaFoldDB" id="A0A0K0E6Z7"/>
<protein>
    <submittedName>
        <fullName evidence="5">ZP domain-containing protein</fullName>
    </submittedName>
</protein>
<feature type="domain" description="Apple" evidence="3">
    <location>
        <begin position="299"/>
        <end position="377"/>
    </location>
</feature>
<evidence type="ECO:0000259" key="3">
    <source>
        <dbReference type="PROSITE" id="PS50948"/>
    </source>
</evidence>
<dbReference type="SUPFAM" id="SSF57414">
    <property type="entry name" value="Hairpin loop containing domain-like"/>
    <property type="match status" value="4"/>
</dbReference>
<dbReference type="Gene3D" id="3.50.4.10">
    <property type="entry name" value="Hepatocyte Growth Factor"/>
    <property type="match status" value="4"/>
</dbReference>
<dbReference type="InterPro" id="IPR052774">
    <property type="entry name" value="Celegans_DevNeuronal_Protein"/>
</dbReference>
<dbReference type="WBParaSite" id="SSTP_0000527100.1">
    <property type="protein sequence ID" value="SSTP_0000527100.1"/>
    <property type="gene ID" value="SSTP_0000527100"/>
</dbReference>
<name>A0A0K0E6Z7_STRER</name>
<evidence type="ECO:0000259" key="4">
    <source>
        <dbReference type="PROSITE" id="PS51034"/>
    </source>
</evidence>
<evidence type="ECO:0000313" key="5">
    <source>
        <dbReference type="WBParaSite" id="SSTP_0000527100.1"/>
    </source>
</evidence>
<dbReference type="PANTHER" id="PTHR47327:SF18">
    <property type="entry name" value="PAN DOMAIN PROTEIN"/>
    <property type="match status" value="1"/>
</dbReference>
<keyword evidence="1" id="KW-0812">Transmembrane</keyword>
<evidence type="ECO:0000256" key="1">
    <source>
        <dbReference type="SAM" id="Phobius"/>
    </source>
</evidence>
<keyword evidence="1" id="KW-1133">Transmembrane helix</keyword>
<feature type="domain" description="Apple" evidence="3">
    <location>
        <begin position="21"/>
        <end position="104"/>
    </location>
</feature>